<dbReference type="AlphaFoldDB" id="A0A9P9FZ71"/>
<evidence type="ECO:0000313" key="2">
    <source>
        <dbReference type="Proteomes" id="UP000736672"/>
    </source>
</evidence>
<organism evidence="1 2">
    <name type="scientific">Fusarium solani</name>
    <name type="common">Filamentous fungus</name>
    <dbReference type="NCBI Taxonomy" id="169388"/>
    <lineage>
        <taxon>Eukaryota</taxon>
        <taxon>Fungi</taxon>
        <taxon>Dikarya</taxon>
        <taxon>Ascomycota</taxon>
        <taxon>Pezizomycotina</taxon>
        <taxon>Sordariomycetes</taxon>
        <taxon>Hypocreomycetidae</taxon>
        <taxon>Hypocreales</taxon>
        <taxon>Nectriaceae</taxon>
        <taxon>Fusarium</taxon>
        <taxon>Fusarium solani species complex</taxon>
    </lineage>
</organism>
<reference evidence="1" key="1">
    <citation type="journal article" date="2021" name="Nat. Commun.">
        <title>Genetic determinants of endophytism in the Arabidopsis root mycobiome.</title>
        <authorList>
            <person name="Mesny F."/>
            <person name="Miyauchi S."/>
            <person name="Thiergart T."/>
            <person name="Pickel B."/>
            <person name="Atanasova L."/>
            <person name="Karlsson M."/>
            <person name="Huettel B."/>
            <person name="Barry K.W."/>
            <person name="Haridas S."/>
            <person name="Chen C."/>
            <person name="Bauer D."/>
            <person name="Andreopoulos W."/>
            <person name="Pangilinan J."/>
            <person name="LaButti K."/>
            <person name="Riley R."/>
            <person name="Lipzen A."/>
            <person name="Clum A."/>
            <person name="Drula E."/>
            <person name="Henrissat B."/>
            <person name="Kohler A."/>
            <person name="Grigoriev I.V."/>
            <person name="Martin F.M."/>
            <person name="Hacquard S."/>
        </authorList>
    </citation>
    <scope>NUCLEOTIDE SEQUENCE</scope>
    <source>
        <strain evidence="1">FSSC 5 MPI-SDFR-AT-0091</strain>
    </source>
</reference>
<name>A0A9P9FZ71_FUSSL</name>
<evidence type="ECO:0000313" key="1">
    <source>
        <dbReference type="EMBL" id="KAH7223452.1"/>
    </source>
</evidence>
<protein>
    <submittedName>
        <fullName evidence="1">Uncharacterized protein</fullName>
    </submittedName>
</protein>
<dbReference type="OrthoDB" id="2163387at2759"/>
<dbReference type="EMBL" id="JAGTJS010000054">
    <property type="protein sequence ID" value="KAH7223452.1"/>
    <property type="molecule type" value="Genomic_DNA"/>
</dbReference>
<dbReference type="Proteomes" id="UP000736672">
    <property type="component" value="Unassembled WGS sequence"/>
</dbReference>
<accession>A0A9P9FZ71</accession>
<comment type="caution">
    <text evidence="1">The sequence shown here is derived from an EMBL/GenBank/DDBJ whole genome shotgun (WGS) entry which is preliminary data.</text>
</comment>
<proteinExistence type="predicted"/>
<sequence length="127" mass="13708">MDGKKLNRRGINTGRQKCEVSEVENDEGRSLILVFILPIFQAAGCCLRSGVHADHEAIHDGRDPCPTSNTRFPSTALQETNNPDPVPSVIPLGSGNLVPATPASHFDWADFINVTPNSLAQNDGKTM</sequence>
<keyword evidence="2" id="KW-1185">Reference proteome</keyword>
<gene>
    <name evidence="1" type="ORF">B0J15DRAFT_473443</name>
</gene>